<dbReference type="InterPro" id="IPR039321">
    <property type="entry name" value="IDM2/3-like"/>
</dbReference>
<proteinExistence type="inferred from homology"/>
<keyword evidence="5" id="KW-1185">Reference proteome</keyword>
<evidence type="ECO:0000313" key="5">
    <source>
        <dbReference type="Proteomes" id="UP001346149"/>
    </source>
</evidence>
<dbReference type="PANTHER" id="PTHR34661">
    <property type="entry name" value="INCREASED DNA METHYLATION 3"/>
    <property type="match status" value="1"/>
</dbReference>
<feature type="compositionally biased region" description="Polar residues" evidence="2">
    <location>
        <begin position="60"/>
        <end position="77"/>
    </location>
</feature>
<evidence type="ECO:0000256" key="2">
    <source>
        <dbReference type="SAM" id="MobiDB-lite"/>
    </source>
</evidence>
<dbReference type="AlphaFoldDB" id="A0AAN7RBJ0"/>
<evidence type="ECO:0000313" key="4">
    <source>
        <dbReference type="EMBL" id="KAK4799099.1"/>
    </source>
</evidence>
<name>A0AAN7RBJ0_TRANT</name>
<gene>
    <name evidence="4" type="ORF">SAY86_024464</name>
</gene>
<reference evidence="4 5" key="1">
    <citation type="journal article" date="2023" name="Hortic Res">
        <title>Pangenome of water caltrop reveals structural variations and asymmetric subgenome divergence after allopolyploidization.</title>
        <authorList>
            <person name="Zhang X."/>
            <person name="Chen Y."/>
            <person name="Wang L."/>
            <person name="Yuan Y."/>
            <person name="Fang M."/>
            <person name="Shi L."/>
            <person name="Lu R."/>
            <person name="Comes H.P."/>
            <person name="Ma Y."/>
            <person name="Chen Y."/>
            <person name="Huang G."/>
            <person name="Zhou Y."/>
            <person name="Zheng Z."/>
            <person name="Qiu Y."/>
        </authorList>
    </citation>
    <scope>NUCLEOTIDE SEQUENCE [LARGE SCALE GENOMIC DNA]</scope>
    <source>
        <strain evidence="4">F231</strain>
    </source>
</reference>
<evidence type="ECO:0000259" key="3">
    <source>
        <dbReference type="PROSITE" id="PS01031"/>
    </source>
</evidence>
<dbReference type="GO" id="GO:0005634">
    <property type="term" value="C:nucleus"/>
    <property type="evidence" value="ECO:0007669"/>
    <property type="project" value="TreeGrafter"/>
</dbReference>
<sequence length="227" mass="24323">MCHCHCTESTFYPSCLMSFRSSGVSSRAGRGSNEPKPLDPKKPILDVPPINSFPYIGPPSSDNNPTFSSVDGNNESGPTLVYIPPHATREELDNIVSASKNGIVLTGSATMATIGPVVGRVEISENETVYRFRVLLPGVSRNEKDFSCEVGPDGKVAIKGITTTGEKNVIKHSHAFKMLTQNFSPPGHFSVEFKLPGPVEDHLLGGFFVDGILEGLVKKILPANAGN</sequence>
<feature type="region of interest" description="Disordered" evidence="2">
    <location>
        <begin position="23"/>
        <end position="78"/>
    </location>
</feature>
<accession>A0AAN7RBJ0</accession>
<dbReference type="Gene3D" id="2.60.40.790">
    <property type="match status" value="1"/>
</dbReference>
<comment type="caution">
    <text evidence="4">The sequence shown here is derived from an EMBL/GenBank/DDBJ whole genome shotgun (WGS) entry which is preliminary data.</text>
</comment>
<dbReference type="PANTHER" id="PTHR34661:SF8">
    <property type="entry name" value="ALPHA-CRYSTALLIN DOMAIN-CONTAINING PROTEIN 22.3"/>
    <property type="match status" value="1"/>
</dbReference>
<dbReference type="Proteomes" id="UP001346149">
    <property type="component" value="Unassembled WGS sequence"/>
</dbReference>
<dbReference type="CDD" id="cd06464">
    <property type="entry name" value="ACD_sHsps-like"/>
    <property type="match status" value="1"/>
</dbReference>
<evidence type="ECO:0000256" key="1">
    <source>
        <dbReference type="PROSITE-ProRule" id="PRU00285"/>
    </source>
</evidence>
<dbReference type="InterPro" id="IPR002068">
    <property type="entry name" value="A-crystallin/Hsp20_dom"/>
</dbReference>
<dbReference type="EMBL" id="JAXQNO010000004">
    <property type="protein sequence ID" value="KAK4799099.1"/>
    <property type="molecule type" value="Genomic_DNA"/>
</dbReference>
<organism evidence="4 5">
    <name type="scientific">Trapa natans</name>
    <name type="common">Water chestnut</name>
    <dbReference type="NCBI Taxonomy" id="22666"/>
    <lineage>
        <taxon>Eukaryota</taxon>
        <taxon>Viridiplantae</taxon>
        <taxon>Streptophyta</taxon>
        <taxon>Embryophyta</taxon>
        <taxon>Tracheophyta</taxon>
        <taxon>Spermatophyta</taxon>
        <taxon>Magnoliopsida</taxon>
        <taxon>eudicotyledons</taxon>
        <taxon>Gunneridae</taxon>
        <taxon>Pentapetalae</taxon>
        <taxon>rosids</taxon>
        <taxon>malvids</taxon>
        <taxon>Myrtales</taxon>
        <taxon>Lythraceae</taxon>
        <taxon>Trapa</taxon>
    </lineage>
</organism>
<comment type="similarity">
    <text evidence="1">Belongs to the small heat shock protein (HSP20) family.</text>
</comment>
<dbReference type="SUPFAM" id="SSF49764">
    <property type="entry name" value="HSP20-like chaperones"/>
    <property type="match status" value="1"/>
</dbReference>
<dbReference type="InterPro" id="IPR008978">
    <property type="entry name" value="HSP20-like_chaperone"/>
</dbReference>
<dbReference type="PROSITE" id="PS01031">
    <property type="entry name" value="SHSP"/>
    <property type="match status" value="1"/>
</dbReference>
<feature type="compositionally biased region" description="Low complexity" evidence="2">
    <location>
        <begin position="23"/>
        <end position="32"/>
    </location>
</feature>
<protein>
    <recommendedName>
        <fullName evidence="3">SHSP domain-containing protein</fullName>
    </recommendedName>
</protein>
<feature type="domain" description="SHSP" evidence="3">
    <location>
        <begin position="112"/>
        <end position="227"/>
    </location>
</feature>